<dbReference type="PANTHER" id="PTHR33525">
    <property type="match status" value="1"/>
</dbReference>
<dbReference type="InterPro" id="IPR013976">
    <property type="entry name" value="HDOD"/>
</dbReference>
<dbReference type="STRING" id="946333.A4W93_16185"/>
<dbReference type="SUPFAM" id="SSF109604">
    <property type="entry name" value="HD-domain/PDEase-like"/>
    <property type="match status" value="1"/>
</dbReference>
<dbReference type="SMART" id="SM00220">
    <property type="entry name" value="S_TKc"/>
    <property type="match status" value="1"/>
</dbReference>
<gene>
    <name evidence="1" type="ORF">A4W93_16185</name>
</gene>
<dbReference type="KEGG" id="rgu:A4W93_16185"/>
<evidence type="ECO:0000313" key="1">
    <source>
        <dbReference type="EMBL" id="ARN21314.1"/>
    </source>
</evidence>
<dbReference type="Gene3D" id="1.10.3210.10">
    <property type="entry name" value="Hypothetical protein af1432"/>
    <property type="match status" value="1"/>
</dbReference>
<keyword evidence="2" id="KW-1185">Reference proteome</keyword>
<dbReference type="GO" id="GO:0005524">
    <property type="term" value="F:ATP binding"/>
    <property type="evidence" value="ECO:0007669"/>
    <property type="project" value="InterPro"/>
</dbReference>
<dbReference type="Gene3D" id="3.30.200.20">
    <property type="entry name" value="Phosphorylase Kinase, domain 1"/>
    <property type="match status" value="1"/>
</dbReference>
<dbReference type="RefSeq" id="WP_085751604.1">
    <property type="nucleotide sequence ID" value="NZ_BSPR01000013.1"/>
</dbReference>
<dbReference type="PROSITE" id="PS50011">
    <property type="entry name" value="PROTEIN_KINASE_DOM"/>
    <property type="match status" value="1"/>
</dbReference>
<reference evidence="1 2" key="1">
    <citation type="submission" date="2016-04" db="EMBL/GenBank/DDBJ databases">
        <title>Complete genome sequence of natural rubber-degrading, novel Gram-negative bacterium, Rhizobacter gummiphilus strain NS21.</title>
        <authorList>
            <person name="Tabata M."/>
            <person name="Kasai D."/>
            <person name="Fukuda M."/>
        </authorList>
    </citation>
    <scope>NUCLEOTIDE SEQUENCE [LARGE SCALE GENOMIC DNA]</scope>
    <source>
        <strain evidence="1 2">NS21</strain>
    </source>
</reference>
<dbReference type="PANTHER" id="PTHR33525:SF4">
    <property type="entry name" value="CYCLIC DI-GMP PHOSPHODIESTERASE CDGJ"/>
    <property type="match status" value="1"/>
</dbReference>
<dbReference type="PROSITE" id="PS51833">
    <property type="entry name" value="HDOD"/>
    <property type="match status" value="1"/>
</dbReference>
<dbReference type="Pfam" id="PF08668">
    <property type="entry name" value="HDOD"/>
    <property type="match status" value="1"/>
</dbReference>
<dbReference type="OrthoDB" id="9146420at2"/>
<evidence type="ECO:0000313" key="2">
    <source>
        <dbReference type="Proteomes" id="UP000193427"/>
    </source>
</evidence>
<dbReference type="GO" id="GO:0004672">
    <property type="term" value="F:protein kinase activity"/>
    <property type="evidence" value="ECO:0007669"/>
    <property type="project" value="InterPro"/>
</dbReference>
<dbReference type="InterPro" id="IPR000719">
    <property type="entry name" value="Prot_kinase_dom"/>
</dbReference>
<dbReference type="Gene3D" id="1.10.510.10">
    <property type="entry name" value="Transferase(Phosphotransferase) domain 1"/>
    <property type="match status" value="1"/>
</dbReference>
<dbReference type="Proteomes" id="UP000193427">
    <property type="component" value="Chromosome"/>
</dbReference>
<dbReference type="SUPFAM" id="SSF56112">
    <property type="entry name" value="Protein kinase-like (PK-like)"/>
    <property type="match status" value="1"/>
</dbReference>
<dbReference type="InterPro" id="IPR052340">
    <property type="entry name" value="RNase_Y/CdgJ"/>
</dbReference>
<dbReference type="AlphaFoldDB" id="A0A1W6LAR7"/>
<organism evidence="1 2">
    <name type="scientific">Piscinibacter gummiphilus</name>
    <dbReference type="NCBI Taxonomy" id="946333"/>
    <lineage>
        <taxon>Bacteria</taxon>
        <taxon>Pseudomonadati</taxon>
        <taxon>Pseudomonadota</taxon>
        <taxon>Betaproteobacteria</taxon>
        <taxon>Burkholderiales</taxon>
        <taxon>Sphaerotilaceae</taxon>
        <taxon>Piscinibacter</taxon>
    </lineage>
</organism>
<accession>A0A1W6LAR7</accession>
<protein>
    <submittedName>
        <fullName evidence="1">Uncharacterized protein</fullName>
    </submittedName>
</protein>
<dbReference type="Pfam" id="PF00069">
    <property type="entry name" value="Pkinase"/>
    <property type="match status" value="1"/>
</dbReference>
<proteinExistence type="predicted"/>
<dbReference type="InterPro" id="IPR011009">
    <property type="entry name" value="Kinase-like_dom_sf"/>
</dbReference>
<dbReference type="EMBL" id="CP015118">
    <property type="protein sequence ID" value="ARN21314.1"/>
    <property type="molecule type" value="Genomic_DNA"/>
</dbReference>
<sequence length="615" mass="65649">MSAPETTAAAKPAPTRAFGRFELRRLLGKSVRSMSWLAFDPRAQQEVMLTMPRTQPADEAALQVWKGETERASRLNHPNLAHVVEIGVHEHWPYVSVDRQLGETLGERLEAQRNLAPGDAVDWTIQLLEGLAFAHQAGLAHGDIQPHQVIVSDQGVVRVMGLAACGVTYAAEPGGRSTPVDANGLQAGRAAAQRDVLTAGLLLHLMLSGQPALDEPDTARVVDRLPPVGRDIIRLPWTTPQPVAEGLRAIANRATDRQERQRYHNARTLLTALNGWREAAANDSGGPLALLLDRLHTVGHLPASPGVGARVARLAMAEGQRTDEMAAQVLQDMALSFELLRHVNSAQVQGTQASGGAPVLTLRRAIALVGLKGLRQAASALRAWPGPLNETNAAALERLMDRVRLAGHAAQLLRPPGYDPEVVYLVTILQNLGRLLVQYHFPDEAEQIRELMQTLPPPAPGEPELAGMTEEAASFAVLGVDTEQLGAAVARHWGLNDEVLHMVRRLPAGRPVRGADSDGDVLRLTGSLANEVVDLVTTLPPTKVGAALAAVAQRHARVLEVTARDIGEALQAARNAMKGGTGPAVASTRGLAPEPVAAPAAPSEFARTMAARNAH</sequence>
<name>A0A1W6LAR7_9BURK</name>